<gene>
    <name evidence="3" type="ORF">RRG08_005800</name>
</gene>
<proteinExistence type="predicted"/>
<feature type="compositionally biased region" description="Polar residues" evidence="1">
    <location>
        <begin position="313"/>
        <end position="329"/>
    </location>
</feature>
<keyword evidence="4" id="KW-1185">Reference proteome</keyword>
<dbReference type="GO" id="GO:0060271">
    <property type="term" value="P:cilium assembly"/>
    <property type="evidence" value="ECO:0007669"/>
    <property type="project" value="InterPro"/>
</dbReference>
<evidence type="ECO:0000256" key="1">
    <source>
        <dbReference type="SAM" id="MobiDB-lite"/>
    </source>
</evidence>
<dbReference type="InterPro" id="IPR055452">
    <property type="entry name" value="TRAPP14_C"/>
</dbReference>
<feature type="compositionally biased region" description="Low complexity" evidence="1">
    <location>
        <begin position="632"/>
        <end position="674"/>
    </location>
</feature>
<feature type="region of interest" description="Disordered" evidence="1">
    <location>
        <begin position="83"/>
        <end position="115"/>
    </location>
</feature>
<dbReference type="InterPro" id="IPR031626">
    <property type="entry name" value="TRAPPC14"/>
</dbReference>
<evidence type="ECO:0000313" key="3">
    <source>
        <dbReference type="EMBL" id="KAK3776239.1"/>
    </source>
</evidence>
<dbReference type="PANTHER" id="PTHR16096:SF8">
    <property type="entry name" value="TRAFFICKING PROTEIN PARTICLE COMPLEX SUBUNIT 14"/>
    <property type="match status" value="1"/>
</dbReference>
<feature type="domain" description="TRAPP14 C-terminal" evidence="2">
    <location>
        <begin position="500"/>
        <end position="668"/>
    </location>
</feature>
<dbReference type="EMBL" id="JAWDGP010003234">
    <property type="protein sequence ID" value="KAK3776239.1"/>
    <property type="molecule type" value="Genomic_DNA"/>
</dbReference>
<reference evidence="3" key="1">
    <citation type="journal article" date="2023" name="G3 (Bethesda)">
        <title>A reference genome for the long-term kleptoplast-retaining sea slug Elysia crispata morphotype clarki.</title>
        <authorList>
            <person name="Eastman K.E."/>
            <person name="Pendleton A.L."/>
            <person name="Shaikh M.A."/>
            <person name="Suttiyut T."/>
            <person name="Ogas R."/>
            <person name="Tomko P."/>
            <person name="Gavelis G."/>
            <person name="Widhalm J.R."/>
            <person name="Wisecaver J.H."/>
        </authorList>
    </citation>
    <scope>NUCLEOTIDE SEQUENCE</scope>
    <source>
        <strain evidence="3">ECLA1</strain>
    </source>
</reference>
<sequence length="790" mass="88290">MADVNINNLGTEDIIGDLFVEGLNNLKVKSSINHGSKDLVGPVYPGETLNFVAVVKMNPIIDLNLWKKCISLASGQANIHSLKASTPHKYKHDKDAHTKSMHEKGGEDAHEKASRDDLFEDIPEKKLTCPVVVTYTGTSSKSNQCIADLDLDISDFKESSCKPHFRDEKTYIIPLSVALENEQPSCQYLELHVVLWLYTIGVLTSRSSPEPDLHGTSFSSKGLFIQISDIDENVTHSKRTRIPVAHSEFFDVASDEDDAEAGKHQIAKDQIKNERDLHFKRTRIPVAHSEFFDVGSDEEATDAGTEKLVKQGITSGGTADNTELSASSCQKKDPTSDQSPLQVSSSSCYMQEKKVIKTLQLQAPPDVHIQHSMAGQKQMVILTVSNRAEKQMVLKSIHMLCSPPPWLEKNTVHDQGEHVKWENCSYLIKLECPRKGHVFPVILAPREKLNLIYKLCLSSMPTNSEFSLRASVKWTHAGATNEITTVYRLPKIGIRSPPFIVGIKCEDEVELGKIFYVTYTIYNQLHDFMRMRLYYNLENMWKAILQKGGMEEEKIRVETMRNAIVCHDPDIAISSCPRGSCVRIPVGFQIHRPGLYEMSELMKVNLLYSLPENPHRDHHTSAHSQGPSKNSQQLQQQQQHKQLHATSSSSSSVSATSDYAASASSSSSPSLQSTDDPDRSNLLASEELWRDRSGSTNSLATPPPANMSAEDRRRSFASKSYSFGDLGPSASVDSDQGDRHVHKPIKRSSVVPPSRPPPPKQLSKTERDLIRPRNFLKQPFYVHVRDPHTV</sequence>
<dbReference type="Pfam" id="PF23652">
    <property type="entry name" value="TRAPP14_C"/>
    <property type="match status" value="1"/>
</dbReference>
<dbReference type="PANTHER" id="PTHR16096">
    <property type="entry name" value="MICROTUBULE-ASSOCIATED PROTEIN 11"/>
    <property type="match status" value="1"/>
</dbReference>
<feature type="compositionally biased region" description="Basic and acidic residues" evidence="1">
    <location>
        <begin position="92"/>
        <end position="115"/>
    </location>
</feature>
<feature type="compositionally biased region" description="Polar residues" evidence="1">
    <location>
        <begin position="622"/>
        <end position="631"/>
    </location>
</feature>
<evidence type="ECO:0000313" key="4">
    <source>
        <dbReference type="Proteomes" id="UP001283361"/>
    </source>
</evidence>
<protein>
    <recommendedName>
        <fullName evidence="2">TRAPP14 C-terminal domain-containing protein</fullName>
    </recommendedName>
</protein>
<evidence type="ECO:0000259" key="2">
    <source>
        <dbReference type="Pfam" id="PF23652"/>
    </source>
</evidence>
<accession>A0AAE0ZVC7</accession>
<comment type="caution">
    <text evidence="3">The sequence shown here is derived from an EMBL/GenBank/DDBJ whole genome shotgun (WGS) entry which is preliminary data.</text>
</comment>
<organism evidence="3 4">
    <name type="scientific">Elysia crispata</name>
    <name type="common">lettuce slug</name>
    <dbReference type="NCBI Taxonomy" id="231223"/>
    <lineage>
        <taxon>Eukaryota</taxon>
        <taxon>Metazoa</taxon>
        <taxon>Spiralia</taxon>
        <taxon>Lophotrochozoa</taxon>
        <taxon>Mollusca</taxon>
        <taxon>Gastropoda</taxon>
        <taxon>Heterobranchia</taxon>
        <taxon>Euthyneura</taxon>
        <taxon>Panpulmonata</taxon>
        <taxon>Sacoglossa</taxon>
        <taxon>Placobranchoidea</taxon>
        <taxon>Plakobranchidae</taxon>
        <taxon>Elysia</taxon>
    </lineage>
</organism>
<dbReference type="GO" id="GO:1990071">
    <property type="term" value="C:TRAPPII protein complex"/>
    <property type="evidence" value="ECO:0007669"/>
    <property type="project" value="TreeGrafter"/>
</dbReference>
<dbReference type="GO" id="GO:0043014">
    <property type="term" value="F:alpha-tubulin binding"/>
    <property type="evidence" value="ECO:0007669"/>
    <property type="project" value="InterPro"/>
</dbReference>
<dbReference type="AlphaFoldDB" id="A0AAE0ZVC7"/>
<feature type="region of interest" description="Disordered" evidence="1">
    <location>
        <begin position="313"/>
        <end position="344"/>
    </location>
</feature>
<feature type="region of interest" description="Disordered" evidence="1">
    <location>
        <begin position="612"/>
        <end position="769"/>
    </location>
</feature>
<name>A0AAE0ZVC7_9GAST</name>
<dbReference type="Proteomes" id="UP001283361">
    <property type="component" value="Unassembled WGS sequence"/>
</dbReference>